<dbReference type="AlphaFoldDB" id="W4FTE6"/>
<protein>
    <submittedName>
        <fullName evidence="2">Uncharacterized protein</fullName>
    </submittedName>
</protein>
<reference evidence="2" key="1">
    <citation type="submission" date="2013-12" db="EMBL/GenBank/DDBJ databases">
        <title>The Genome Sequence of Aphanomyces astaci APO3.</title>
        <authorList>
            <consortium name="The Broad Institute Genomics Platform"/>
            <person name="Russ C."/>
            <person name="Tyler B."/>
            <person name="van West P."/>
            <person name="Dieguez-Uribeondo J."/>
            <person name="Young S.K."/>
            <person name="Zeng Q."/>
            <person name="Gargeya S."/>
            <person name="Fitzgerald M."/>
            <person name="Abouelleil A."/>
            <person name="Alvarado L."/>
            <person name="Chapman S.B."/>
            <person name="Gainer-Dewar J."/>
            <person name="Goldberg J."/>
            <person name="Griggs A."/>
            <person name="Gujja S."/>
            <person name="Hansen M."/>
            <person name="Howarth C."/>
            <person name="Imamovic A."/>
            <person name="Ireland A."/>
            <person name="Larimer J."/>
            <person name="McCowan C."/>
            <person name="Murphy C."/>
            <person name="Pearson M."/>
            <person name="Poon T.W."/>
            <person name="Priest M."/>
            <person name="Roberts A."/>
            <person name="Saif S."/>
            <person name="Shea T."/>
            <person name="Sykes S."/>
            <person name="Wortman J."/>
            <person name="Nusbaum C."/>
            <person name="Birren B."/>
        </authorList>
    </citation>
    <scope>NUCLEOTIDE SEQUENCE [LARGE SCALE GENOMIC DNA]</scope>
    <source>
        <strain evidence="2">APO3</strain>
    </source>
</reference>
<name>W4FTE6_APHAT</name>
<evidence type="ECO:0000313" key="2">
    <source>
        <dbReference type="EMBL" id="ETV69933.1"/>
    </source>
</evidence>
<sequence>MSALPKFTCPTPSHPAVKFSGRTDAKTTRNSTRQQQNSHQLPTTQPLAQPTTKAWTTTPNSNPSISHQNEQRTIQPSAILDGLQSHDQPERHKHQHAVVRDALHNFTEALLCRRPDDAFHEFEQHKRDLFGTCEAQCPAATWDSIRVSLEAQVAQVRDIVEANFAMFENIRTKQRRGIVHVKASQMLQIHQRQLQTAQLEQENLAYADLVEQERLIQNRRMAAKHASKLKTRKQHQEALLVQIQANPHHQADQVKVIERTAVAASGKDLFKLRPPWWVDDDASACASRRNDYDVDSRTAKFAMPAERFGRKGAPWFDE</sequence>
<dbReference type="RefSeq" id="XP_009840673.1">
    <property type="nucleotide sequence ID" value="XM_009842371.1"/>
</dbReference>
<organism evidence="2">
    <name type="scientific">Aphanomyces astaci</name>
    <name type="common">Crayfish plague agent</name>
    <dbReference type="NCBI Taxonomy" id="112090"/>
    <lineage>
        <taxon>Eukaryota</taxon>
        <taxon>Sar</taxon>
        <taxon>Stramenopiles</taxon>
        <taxon>Oomycota</taxon>
        <taxon>Saprolegniomycetes</taxon>
        <taxon>Saprolegniales</taxon>
        <taxon>Verrucalvaceae</taxon>
        <taxon>Aphanomyces</taxon>
    </lineage>
</organism>
<dbReference type="VEuPathDB" id="FungiDB:H257_14530"/>
<feature type="compositionally biased region" description="Low complexity" evidence="1">
    <location>
        <begin position="40"/>
        <end position="52"/>
    </location>
</feature>
<evidence type="ECO:0000256" key="1">
    <source>
        <dbReference type="SAM" id="MobiDB-lite"/>
    </source>
</evidence>
<proteinExistence type="predicted"/>
<dbReference type="EMBL" id="KI913171">
    <property type="protein sequence ID" value="ETV69933.1"/>
    <property type="molecule type" value="Genomic_DNA"/>
</dbReference>
<dbReference type="OrthoDB" id="10618676at2759"/>
<accession>W4FTE6</accession>
<feature type="region of interest" description="Disordered" evidence="1">
    <location>
        <begin position="1"/>
        <end position="71"/>
    </location>
</feature>
<feature type="compositionally biased region" description="Polar residues" evidence="1">
    <location>
        <begin position="53"/>
        <end position="71"/>
    </location>
</feature>
<dbReference type="GeneID" id="20816526"/>
<gene>
    <name evidence="2" type="ORF">H257_14530</name>
</gene>
<feature type="compositionally biased region" description="Polar residues" evidence="1">
    <location>
        <begin position="28"/>
        <end position="39"/>
    </location>
</feature>